<dbReference type="EMBL" id="AAKOIS010000002">
    <property type="protein sequence ID" value="ECT9336855.1"/>
    <property type="molecule type" value="Genomic_DNA"/>
</dbReference>
<dbReference type="EMBL" id="AAKKOC010000002">
    <property type="protein sequence ID" value="ECS7436814.1"/>
    <property type="molecule type" value="Genomic_DNA"/>
</dbReference>
<reference evidence="2" key="1">
    <citation type="submission" date="2018-07" db="EMBL/GenBank/DDBJ databases">
        <authorList>
            <consortium name="PulseNet: The National Subtyping Network for Foodborne Disease Surveillance"/>
            <person name="Tarr C.L."/>
            <person name="Trees E."/>
            <person name="Katz L.S."/>
            <person name="Carleton-Romer H.A."/>
            <person name="Stroika S."/>
            <person name="Kucerova Z."/>
            <person name="Roache K.F."/>
            <person name="Sabol A.L."/>
            <person name="Besser J."/>
            <person name="Gerner-Smidt P."/>
        </authorList>
    </citation>
    <scope>NUCLEOTIDE SEQUENCE</scope>
    <source>
        <strain evidence="2">2015AM-0391</strain>
        <strain evidence="1">2015AM-1184</strain>
    </source>
</reference>
<evidence type="ECO:0000313" key="2">
    <source>
        <dbReference type="EMBL" id="ECT9336855.1"/>
    </source>
</evidence>
<name>A0A603K1J7_SALET</name>
<proteinExistence type="predicted"/>
<protein>
    <submittedName>
        <fullName evidence="2">Uncharacterized protein</fullName>
    </submittedName>
</protein>
<dbReference type="AlphaFoldDB" id="A0A603K1J7"/>
<comment type="caution">
    <text evidence="2">The sequence shown here is derived from an EMBL/GenBank/DDBJ whole genome shotgun (WGS) entry which is preliminary data.</text>
</comment>
<organism evidence="2">
    <name type="scientific">Salmonella enterica subsp. enterica serovar Cotham</name>
    <dbReference type="NCBI Taxonomy" id="2572724"/>
    <lineage>
        <taxon>Bacteria</taxon>
        <taxon>Pseudomonadati</taxon>
        <taxon>Pseudomonadota</taxon>
        <taxon>Gammaproteobacteria</taxon>
        <taxon>Enterobacterales</taxon>
        <taxon>Enterobacteriaceae</taxon>
        <taxon>Salmonella</taxon>
    </lineage>
</organism>
<evidence type="ECO:0000313" key="1">
    <source>
        <dbReference type="EMBL" id="ECS7436814.1"/>
    </source>
</evidence>
<accession>A0A603K1J7</accession>
<sequence>MKRDSQAVTGNRHFDIHKKIKESRSHWVYLKTAQPYQGDANYEFITNLIDGIEFAIYQRHENYFVLVDFFKSYDDACDDAKKIIDEHPDIKKMFSARSLIK</sequence>
<gene>
    <name evidence="2" type="ORF">CG757_09575</name>
    <name evidence="1" type="ORF">CHU57_08020</name>
</gene>